<proteinExistence type="predicted"/>
<dbReference type="RefSeq" id="WP_041999494.1">
    <property type="nucleotide sequence ID" value="NZ_CP022382.1"/>
</dbReference>
<name>A0A0B7H5D1_9FLAO</name>
<dbReference type="EMBL" id="CDOE01000050">
    <property type="protein sequence ID" value="CEN34590.1"/>
    <property type="molecule type" value="Genomic_DNA"/>
</dbReference>
<dbReference type="AlphaFoldDB" id="A0A0B7H5D1"/>
<dbReference type="Proteomes" id="UP000044026">
    <property type="component" value="Unassembled WGS sequence"/>
</dbReference>
<gene>
    <name evidence="1" type="ORF">CCAN12_540023</name>
</gene>
<protein>
    <submittedName>
        <fullName evidence="1">Uncharacterized protein</fullName>
    </submittedName>
</protein>
<dbReference type="GeneID" id="69579983"/>
<accession>A0A0B7H5D1</accession>
<reference evidence="1 2" key="1">
    <citation type="submission" date="2015-01" db="EMBL/GenBank/DDBJ databases">
        <authorList>
            <person name="Xiang T."/>
            <person name="Song Y."/>
            <person name="Huang L."/>
            <person name="Wang B."/>
            <person name="Wu P."/>
        </authorList>
    </citation>
    <scope>NUCLEOTIDE SEQUENCE [LARGE SCALE GENOMIC DNA]</scope>
    <source>
        <strain evidence="1 2">Cc12</strain>
    </source>
</reference>
<sequence>MQKLLITLLFISQVLLGQGKAYKAIDGVTYKKGDLIKLGVASKGTDFQFIYTYKHVSGLTNGLRILDAVSGNDVNIDKDETPHLANSELNHYEGKILQFRKMTLEDKTEIVNAIVEYKNDYRIMVPVDLALFCGEMKSSNPDFSTTIASKMNEQQSDMTQVKSFSPDFEIAFISAKGDTYNQTVTISYTIKHKLVHQRLDIGSVRKDWSRAATPSKAYDFEGNEYDYNNITLGSEASDNGLKVTNKVPTNVTLKASVTFIKILPDVKSFNFVTIPVSYKDDAGGNPKYGEIEISNVKINWD</sequence>
<evidence type="ECO:0000313" key="2">
    <source>
        <dbReference type="Proteomes" id="UP000044026"/>
    </source>
</evidence>
<evidence type="ECO:0000313" key="1">
    <source>
        <dbReference type="EMBL" id="CEN34590.1"/>
    </source>
</evidence>
<organism evidence="1 2">
    <name type="scientific">Capnocytophaga canimorsus</name>
    <dbReference type="NCBI Taxonomy" id="28188"/>
    <lineage>
        <taxon>Bacteria</taxon>
        <taxon>Pseudomonadati</taxon>
        <taxon>Bacteroidota</taxon>
        <taxon>Flavobacteriia</taxon>
        <taxon>Flavobacteriales</taxon>
        <taxon>Flavobacteriaceae</taxon>
        <taxon>Capnocytophaga</taxon>
    </lineage>
</organism>